<dbReference type="PANTHER" id="PTHR42160:SF1">
    <property type="entry name" value="URACIL-DNA GLYCOSYLASE SUPERFAMILY PROTEIN"/>
    <property type="match status" value="1"/>
</dbReference>
<dbReference type="SMART" id="SM00986">
    <property type="entry name" value="UDG"/>
    <property type="match status" value="1"/>
</dbReference>
<dbReference type="SUPFAM" id="SSF52141">
    <property type="entry name" value="Uracil-DNA glycosylase-like"/>
    <property type="match status" value="1"/>
</dbReference>
<proteinExistence type="predicted"/>
<dbReference type="EMBL" id="AP021853">
    <property type="protein sequence ID" value="BBN99938.1"/>
    <property type="molecule type" value="Genomic_DNA"/>
</dbReference>
<organism evidence="2 3">
    <name type="scientific">Sporolactobacillus terrae</name>
    <dbReference type="NCBI Taxonomy" id="269673"/>
    <lineage>
        <taxon>Bacteria</taxon>
        <taxon>Bacillati</taxon>
        <taxon>Bacillota</taxon>
        <taxon>Bacilli</taxon>
        <taxon>Bacillales</taxon>
        <taxon>Sporolactobacillaceae</taxon>
        <taxon>Sporolactobacillus</taxon>
    </lineage>
</organism>
<dbReference type="PANTHER" id="PTHR42160">
    <property type="entry name" value="URACIL-DNA GLYCOSYLASE SUPERFAMILY PROTEIN"/>
    <property type="match status" value="1"/>
</dbReference>
<dbReference type="CDD" id="cd10033">
    <property type="entry name" value="UDG_like"/>
    <property type="match status" value="1"/>
</dbReference>
<evidence type="ECO:0000313" key="2">
    <source>
        <dbReference type="EMBL" id="BBN99938.1"/>
    </source>
</evidence>
<accession>A0A5K7X4R0</accession>
<dbReference type="RefSeq" id="WP_231516939.1">
    <property type="nucleotide sequence ID" value="NZ_AP021853.1"/>
</dbReference>
<reference evidence="2 3" key="1">
    <citation type="submission" date="2019-09" db="EMBL/GenBank/DDBJ databases">
        <title>Complete genome sequence of Sporolactobacillus terrae 70-3.</title>
        <authorList>
            <person name="Tanaka N."/>
            <person name="Shiwa Y."/>
            <person name="Fujita N."/>
            <person name="Tanasupawat S."/>
        </authorList>
    </citation>
    <scope>NUCLEOTIDE SEQUENCE [LARGE SCALE GENOMIC DNA]</scope>
    <source>
        <strain evidence="2 3">70-3</strain>
    </source>
</reference>
<dbReference type="SMART" id="SM00987">
    <property type="entry name" value="UreE_C"/>
    <property type="match status" value="1"/>
</dbReference>
<dbReference type="InterPro" id="IPR005122">
    <property type="entry name" value="Uracil-DNA_glycosylase-like"/>
</dbReference>
<name>A0A5K7X4R0_9BACL</name>
<feature type="domain" description="Uracil-DNA glycosylase-like" evidence="1">
    <location>
        <begin position="49"/>
        <end position="206"/>
    </location>
</feature>
<sequence>MIHKIINGSYKKVASMYGDNRMDTLKAIFNRIKADPDNIQFTRKKIEPLYYAASSAKILIIGQAPGEKAQKTMIIWNDPSGIRLREWMGVSDDTFYHSGKIAVLPMDFYFPGKGKHGDLPPRADFASKWHQQLIKAMPDVKLTLLVGSYAQRYYLKTGSKQTLTQVVKHYRNYLPNYFPLVHPSPRNNIWMKKNPWFEEEVLPDLKMHIHQILTR</sequence>
<dbReference type="Pfam" id="PF03167">
    <property type="entry name" value="UDG"/>
    <property type="match status" value="1"/>
</dbReference>
<dbReference type="InterPro" id="IPR036895">
    <property type="entry name" value="Uracil-DNA_glycosylase-like_sf"/>
</dbReference>
<protein>
    <submittedName>
        <fullName evidence="2">Uracil-DNA glycosylase</fullName>
    </submittedName>
</protein>
<dbReference type="Proteomes" id="UP000326951">
    <property type="component" value="Chromosome"/>
</dbReference>
<dbReference type="AlphaFoldDB" id="A0A5K7X4R0"/>
<evidence type="ECO:0000313" key="3">
    <source>
        <dbReference type="Proteomes" id="UP000326951"/>
    </source>
</evidence>
<evidence type="ECO:0000259" key="1">
    <source>
        <dbReference type="SMART" id="SM00986"/>
    </source>
</evidence>
<dbReference type="InterPro" id="IPR047124">
    <property type="entry name" value="HI_0220.2"/>
</dbReference>
<dbReference type="Gene3D" id="3.40.470.10">
    <property type="entry name" value="Uracil-DNA glycosylase-like domain"/>
    <property type="match status" value="1"/>
</dbReference>
<gene>
    <name evidence="2" type="ORF">St703_26430</name>
</gene>